<comment type="caution">
    <text evidence="1">The sequence shown here is derived from an EMBL/GenBank/DDBJ whole genome shotgun (WGS) entry which is preliminary data.</text>
</comment>
<sequence length="314" mass="35584">MTTEKRDTSPSQELDKPHSALMLNEILEHILQDAITAATTQRFLSTGQHPLDLIPERPEPSVPGSYPSTAVLSRQAQLDRLGETLRRNPKLSEYIRVIVTYNSLHFGEGCFDIFQNAQNICTLSLALNLDLLISINGLLAMLPTITPRELILRDVPDIASRVEASRPLLPPGYPPVAHLGLWAPSERRLVEKISSCIKKQWKDSLKVLRMAMPSVKGTRHNLIYGALPFATQLREIHLRKSAIVPVVPAINPDSHMNIDYLKTFRNLEVIILQCHPFSLAQEFLDDSLKFHIDFAPWDSELEDKEEYYYTGSDW</sequence>
<keyword evidence="2" id="KW-1185">Reference proteome</keyword>
<evidence type="ECO:0000313" key="2">
    <source>
        <dbReference type="Proteomes" id="UP001362999"/>
    </source>
</evidence>
<proteinExistence type="predicted"/>
<reference evidence="1 2" key="1">
    <citation type="journal article" date="2024" name="J Genomics">
        <title>Draft genome sequencing and assembly of Favolaschia claudopus CIRM-BRFM 2984 isolated from oak limbs.</title>
        <authorList>
            <person name="Navarro D."/>
            <person name="Drula E."/>
            <person name="Chaduli D."/>
            <person name="Cazenave R."/>
            <person name="Ahrendt S."/>
            <person name="Wang J."/>
            <person name="Lipzen A."/>
            <person name="Daum C."/>
            <person name="Barry K."/>
            <person name="Grigoriev I.V."/>
            <person name="Favel A."/>
            <person name="Rosso M.N."/>
            <person name="Martin F."/>
        </authorList>
    </citation>
    <scope>NUCLEOTIDE SEQUENCE [LARGE SCALE GENOMIC DNA]</scope>
    <source>
        <strain evidence="1 2">CIRM-BRFM 2984</strain>
    </source>
</reference>
<gene>
    <name evidence="1" type="ORF">R3P38DRAFT_2779841</name>
</gene>
<dbReference type="AlphaFoldDB" id="A0AAW0BBJ3"/>
<organism evidence="1 2">
    <name type="scientific">Favolaschia claudopus</name>
    <dbReference type="NCBI Taxonomy" id="2862362"/>
    <lineage>
        <taxon>Eukaryota</taxon>
        <taxon>Fungi</taxon>
        <taxon>Dikarya</taxon>
        <taxon>Basidiomycota</taxon>
        <taxon>Agaricomycotina</taxon>
        <taxon>Agaricomycetes</taxon>
        <taxon>Agaricomycetidae</taxon>
        <taxon>Agaricales</taxon>
        <taxon>Marasmiineae</taxon>
        <taxon>Mycenaceae</taxon>
        <taxon>Favolaschia</taxon>
    </lineage>
</organism>
<evidence type="ECO:0000313" key="1">
    <source>
        <dbReference type="EMBL" id="KAK7023106.1"/>
    </source>
</evidence>
<dbReference type="EMBL" id="JAWWNJ010000036">
    <property type="protein sequence ID" value="KAK7023106.1"/>
    <property type="molecule type" value="Genomic_DNA"/>
</dbReference>
<protein>
    <submittedName>
        <fullName evidence="1">Uncharacterized protein</fullName>
    </submittedName>
</protein>
<name>A0AAW0BBJ3_9AGAR</name>
<dbReference type="Proteomes" id="UP001362999">
    <property type="component" value="Unassembled WGS sequence"/>
</dbReference>
<accession>A0AAW0BBJ3</accession>